<dbReference type="InterPro" id="IPR027417">
    <property type="entry name" value="P-loop_NTPase"/>
</dbReference>
<dbReference type="SUPFAM" id="SSF52540">
    <property type="entry name" value="P-loop containing nucleoside triphosphate hydrolases"/>
    <property type="match status" value="1"/>
</dbReference>
<comment type="caution">
    <text evidence="3">The sequence shown here is derived from an EMBL/GenBank/DDBJ whole genome shotgun (WGS) entry which is preliminary data.</text>
</comment>
<evidence type="ECO:0000256" key="1">
    <source>
        <dbReference type="ARBA" id="ARBA00022741"/>
    </source>
</evidence>
<dbReference type="EMBL" id="AAXT01000001">
    <property type="protein sequence ID" value="EDO08660.1"/>
    <property type="molecule type" value="Genomic_DNA"/>
</dbReference>
<protein>
    <submittedName>
        <fullName evidence="3">Uncharacterized protein</fullName>
    </submittedName>
</protein>
<evidence type="ECO:0000313" key="4">
    <source>
        <dbReference type="Proteomes" id="UP000002173"/>
    </source>
</evidence>
<name>A7AQ26_BABBO</name>
<dbReference type="VEuPathDB" id="PiroplasmaDB:BBOV_III011080"/>
<dbReference type="InterPro" id="IPR023179">
    <property type="entry name" value="GTP-bd_ortho_bundle_sf"/>
</dbReference>
<gene>
    <name evidence="3" type="ORF">BBOV_III011080</name>
</gene>
<evidence type="ECO:0000256" key="2">
    <source>
        <dbReference type="ARBA" id="ARBA00023134"/>
    </source>
</evidence>
<dbReference type="Gene3D" id="3.40.50.300">
    <property type="entry name" value="P-loop containing nucleotide triphosphate hydrolases"/>
    <property type="match status" value="1"/>
</dbReference>
<dbReference type="AlphaFoldDB" id="A7AQ26"/>
<dbReference type="GO" id="GO:0032543">
    <property type="term" value="P:mitochondrial translation"/>
    <property type="evidence" value="ECO:0007669"/>
    <property type="project" value="TreeGrafter"/>
</dbReference>
<organism evidence="3 4">
    <name type="scientific">Babesia bovis</name>
    <dbReference type="NCBI Taxonomy" id="5865"/>
    <lineage>
        <taxon>Eukaryota</taxon>
        <taxon>Sar</taxon>
        <taxon>Alveolata</taxon>
        <taxon>Apicomplexa</taxon>
        <taxon>Aconoidasida</taxon>
        <taxon>Piroplasmida</taxon>
        <taxon>Babesiidae</taxon>
        <taxon>Babesia</taxon>
    </lineage>
</organism>
<dbReference type="OMA" id="GVLWPKF"/>
<dbReference type="Proteomes" id="UP000002173">
    <property type="component" value="Chromosome 3"/>
</dbReference>
<dbReference type="PANTHER" id="PTHR45782:SF4">
    <property type="entry name" value="MITOCHONDRIAL RIBOSOME-ASSOCIATED GTPASE 1"/>
    <property type="match status" value="1"/>
</dbReference>
<dbReference type="GO" id="GO:0005739">
    <property type="term" value="C:mitochondrion"/>
    <property type="evidence" value="ECO:0007669"/>
    <property type="project" value="TreeGrafter"/>
</dbReference>
<dbReference type="FunCoup" id="A7AQ26">
    <property type="interactions" value="241"/>
</dbReference>
<dbReference type="eggNOG" id="KOG2485">
    <property type="taxonomic scope" value="Eukaryota"/>
</dbReference>
<accession>A7AQ26</accession>
<dbReference type="PANTHER" id="PTHR45782">
    <property type="entry name" value="MITOCHONDRIAL RIBOSOME-ASSOCIATED GTPASE 1"/>
    <property type="match status" value="1"/>
</dbReference>
<dbReference type="Gene3D" id="1.10.1580.10">
    <property type="match status" value="1"/>
</dbReference>
<dbReference type="STRING" id="5865.A7AQ26"/>
<keyword evidence="2" id="KW-0342">GTP-binding</keyword>
<keyword evidence="4" id="KW-1185">Reference proteome</keyword>
<evidence type="ECO:0000313" key="3">
    <source>
        <dbReference type="EMBL" id="EDO08660.1"/>
    </source>
</evidence>
<proteinExistence type="predicted"/>
<keyword evidence="1" id="KW-0547">Nucleotide-binding</keyword>
<reference evidence="3 4" key="1">
    <citation type="journal article" date="2007" name="PLoS Pathog.">
        <title>Genome sequence of Babesia bovis and comparative analysis of apicomplexan hemoprotozoa.</title>
        <authorList>
            <person name="Brayton K.A."/>
            <person name="Lau A.O.T."/>
            <person name="Herndon D.R."/>
            <person name="Hannick L."/>
            <person name="Kappmeyer L.S."/>
            <person name="Berens S.J."/>
            <person name="Bidwell S.L."/>
            <person name="Brown W.C."/>
            <person name="Crabtree J."/>
            <person name="Fadrosh D."/>
            <person name="Feldblum T."/>
            <person name="Forberger H.A."/>
            <person name="Haas B.J."/>
            <person name="Howell J.M."/>
            <person name="Khouri H."/>
            <person name="Koo H."/>
            <person name="Mann D.J."/>
            <person name="Norimine J."/>
            <person name="Paulsen I.T."/>
            <person name="Radune D."/>
            <person name="Ren Q."/>
            <person name="Smith R.K. Jr."/>
            <person name="Suarez C.E."/>
            <person name="White O."/>
            <person name="Wortman J.R."/>
            <person name="Knowles D.P. Jr."/>
            <person name="McElwain T.F."/>
            <person name="Nene V.M."/>
        </authorList>
    </citation>
    <scope>NUCLEOTIDE SEQUENCE [LARGE SCALE GENOMIC DNA]</scope>
    <source>
        <strain evidence="3">T2Bo</strain>
    </source>
</reference>
<dbReference type="GO" id="GO:0003924">
    <property type="term" value="F:GTPase activity"/>
    <property type="evidence" value="ECO:0007669"/>
    <property type="project" value="TreeGrafter"/>
</dbReference>
<dbReference type="GO" id="GO:0005525">
    <property type="term" value="F:GTP binding"/>
    <property type="evidence" value="ECO:0007669"/>
    <property type="project" value="UniProtKB-KW"/>
</dbReference>
<dbReference type="InParanoid" id="A7AQ26"/>
<sequence>MSTQTVEPKKYMQRVGRPTGPSLDDFIYRKSVSLDIDKNVIYNGACNADVTNAFATNNGYSFTPRSEFTFDRSITWYPAHMAKAKLNIGKKKQAVDCILEVRDARAPLTSSNCSLVEEYPDHIPRLVVLNKSDLVLPKDIKRSCELLEKTGRHAVAYSALGLRRITQIIDFVTSKVTPKYKTLGVWMMVVGLPNATTAAEAGSTRHMNAFFVSEKPKLYCFDTPGVMLPKMNCPEINLVLAAIGCVNDHRAGVDYIADYILYRLNRNRMFKYVDILGMQGPTDDVTEIMEHISQIAERKYGTIEPSNCYRIFINQFRLGRFGRICMDDLSDIMRRGDLSDFELRYAPLCIYSMLQRASRPIGTSLLADSWLIM</sequence>